<comment type="subcellular location">
    <subcellularLocation>
        <location evidence="1">Cell junction</location>
        <location evidence="1">Desmosome</location>
    </subcellularLocation>
    <subcellularLocation>
        <location evidence="13">Cell membrane</location>
        <topology evidence="13">Single-pass type I membrane protein</topology>
    </subcellularLocation>
</comment>
<dbReference type="Gene3D" id="2.60.40.60">
    <property type="entry name" value="Cadherins"/>
    <property type="match status" value="4"/>
</dbReference>
<dbReference type="GeneTree" id="ENSGT01030000234624"/>
<evidence type="ECO:0000313" key="17">
    <source>
        <dbReference type="Proteomes" id="UP000265120"/>
    </source>
</evidence>
<keyword evidence="4" id="KW-0479">Metal-binding</keyword>
<dbReference type="FunFam" id="2.60.40.60:FF:000068">
    <property type="entry name" value="Desmoglein 1"/>
    <property type="match status" value="1"/>
</dbReference>
<dbReference type="GO" id="GO:0030057">
    <property type="term" value="C:desmosome"/>
    <property type="evidence" value="ECO:0007669"/>
    <property type="project" value="UniProtKB-SubCell"/>
</dbReference>
<feature type="domain" description="Cadherin" evidence="15">
    <location>
        <begin position="427"/>
        <end position="522"/>
    </location>
</feature>
<dbReference type="GO" id="GO:0007156">
    <property type="term" value="P:homophilic cell adhesion via plasma membrane adhesion molecules"/>
    <property type="evidence" value="ECO:0007669"/>
    <property type="project" value="InterPro"/>
</dbReference>
<dbReference type="PRINTS" id="PR01818">
    <property type="entry name" value="DESMOCADHERN"/>
</dbReference>
<evidence type="ECO:0000259" key="15">
    <source>
        <dbReference type="PROSITE" id="PS50268"/>
    </source>
</evidence>
<keyword evidence="6 12" id="KW-0106">Calcium</keyword>
<dbReference type="PANTHER" id="PTHR24025:SF29">
    <property type="entry name" value="DESMOGLEIN-2-LIKE-RELATED"/>
    <property type="match status" value="1"/>
</dbReference>
<comment type="function">
    <text evidence="14">A component of desmosome cell-cell junctions which are required for positive regulation of cellular adhesion. Involved in the interaction of plaque proteins and intermediate filaments mediating cell-cell adhesion.</text>
</comment>
<accession>A0A3P8UN84</accession>
<keyword evidence="17" id="KW-1185">Reference proteome</keyword>
<evidence type="ECO:0000256" key="9">
    <source>
        <dbReference type="ARBA" id="ARBA00022989"/>
    </source>
</evidence>
<keyword evidence="8" id="KW-0965">Cell junction</keyword>
<dbReference type="PANTHER" id="PTHR24025">
    <property type="entry name" value="DESMOGLEIN FAMILY MEMBER"/>
    <property type="match status" value="1"/>
</dbReference>
<gene>
    <name evidence="16" type="primary">DSG2</name>
</gene>
<keyword evidence="3 13" id="KW-0812">Transmembrane</keyword>
<evidence type="ECO:0000256" key="4">
    <source>
        <dbReference type="ARBA" id="ARBA00022723"/>
    </source>
</evidence>
<dbReference type="Pfam" id="PF01049">
    <property type="entry name" value="CADH_Y-type_LIR"/>
    <property type="match status" value="1"/>
</dbReference>
<evidence type="ECO:0000256" key="10">
    <source>
        <dbReference type="ARBA" id="ARBA00023136"/>
    </source>
</evidence>
<evidence type="ECO:0000256" key="3">
    <source>
        <dbReference type="ARBA" id="ARBA00022692"/>
    </source>
</evidence>
<proteinExistence type="predicted"/>
<dbReference type="Ensembl" id="ENSCSET00000003354.1">
    <property type="protein sequence ID" value="ENSCSEP00000003309.1"/>
    <property type="gene ID" value="ENSCSEG00000002118.1"/>
</dbReference>
<dbReference type="GO" id="GO:0005886">
    <property type="term" value="C:plasma membrane"/>
    <property type="evidence" value="ECO:0007669"/>
    <property type="project" value="UniProtKB-SubCell"/>
</dbReference>
<dbReference type="PROSITE" id="PS50268">
    <property type="entry name" value="CADHERIN_2"/>
    <property type="match status" value="4"/>
</dbReference>
<dbReference type="AlphaFoldDB" id="A0A3P8UN84"/>
<reference evidence="16" key="3">
    <citation type="submission" date="2025-09" db="UniProtKB">
        <authorList>
            <consortium name="Ensembl"/>
        </authorList>
    </citation>
    <scope>IDENTIFICATION</scope>
</reference>
<reference evidence="16 17" key="1">
    <citation type="journal article" date="2014" name="Nat. Genet.">
        <title>Whole-genome sequence of a flatfish provides insights into ZW sex chromosome evolution and adaptation to a benthic lifestyle.</title>
        <authorList>
            <person name="Chen S."/>
            <person name="Zhang G."/>
            <person name="Shao C."/>
            <person name="Huang Q."/>
            <person name="Liu G."/>
            <person name="Zhang P."/>
            <person name="Song W."/>
            <person name="An N."/>
            <person name="Chalopin D."/>
            <person name="Volff J.N."/>
            <person name="Hong Y."/>
            <person name="Li Q."/>
            <person name="Sha Z."/>
            <person name="Zhou H."/>
            <person name="Xie M."/>
            <person name="Yu Q."/>
            <person name="Liu Y."/>
            <person name="Xiang H."/>
            <person name="Wang N."/>
            <person name="Wu K."/>
            <person name="Yang C."/>
            <person name="Zhou Q."/>
            <person name="Liao X."/>
            <person name="Yang L."/>
            <person name="Hu Q."/>
            <person name="Zhang J."/>
            <person name="Meng L."/>
            <person name="Jin L."/>
            <person name="Tian Y."/>
            <person name="Lian J."/>
            <person name="Yang J."/>
            <person name="Miao G."/>
            <person name="Liu S."/>
            <person name="Liang Z."/>
            <person name="Yan F."/>
            <person name="Li Y."/>
            <person name="Sun B."/>
            <person name="Zhang H."/>
            <person name="Zhang J."/>
            <person name="Zhu Y."/>
            <person name="Du M."/>
            <person name="Zhao Y."/>
            <person name="Schartl M."/>
            <person name="Tang Q."/>
            <person name="Wang J."/>
        </authorList>
    </citation>
    <scope>NUCLEOTIDE SEQUENCE</scope>
</reference>
<dbReference type="InterPro" id="IPR027397">
    <property type="entry name" value="Catenin-bd_sf"/>
</dbReference>
<feature type="domain" description="Cadherin" evidence="15">
    <location>
        <begin position="186"/>
        <end position="300"/>
    </location>
</feature>
<keyword evidence="9" id="KW-1133">Transmembrane helix</keyword>
<dbReference type="GO" id="GO:0002009">
    <property type="term" value="P:morphogenesis of an epithelium"/>
    <property type="evidence" value="ECO:0007669"/>
    <property type="project" value="UniProtKB-ARBA"/>
</dbReference>
<feature type="domain" description="Cadherin" evidence="15">
    <location>
        <begin position="76"/>
        <end position="185"/>
    </location>
</feature>
<dbReference type="PRINTS" id="PR00205">
    <property type="entry name" value="CADHERIN"/>
</dbReference>
<evidence type="ECO:0000256" key="5">
    <source>
        <dbReference type="ARBA" id="ARBA00022737"/>
    </source>
</evidence>
<protein>
    <submittedName>
        <fullName evidence="16">Desmoglein 2</fullName>
    </submittedName>
</protein>
<evidence type="ECO:0000256" key="11">
    <source>
        <dbReference type="ARBA" id="ARBA00023180"/>
    </source>
</evidence>
<keyword evidence="10" id="KW-0472">Membrane</keyword>
<dbReference type="SMART" id="SM00112">
    <property type="entry name" value="CA"/>
    <property type="match status" value="3"/>
</dbReference>
<evidence type="ECO:0000256" key="7">
    <source>
        <dbReference type="ARBA" id="ARBA00022889"/>
    </source>
</evidence>
<dbReference type="GO" id="GO:0005509">
    <property type="term" value="F:calcium ion binding"/>
    <property type="evidence" value="ECO:0007669"/>
    <property type="project" value="UniProtKB-UniRule"/>
</dbReference>
<evidence type="ECO:0000256" key="12">
    <source>
        <dbReference type="PROSITE-ProRule" id="PRU00043"/>
    </source>
</evidence>
<sequence>IDHVSNQWRVRTRKIRSDNEKDDRIHYSLEGVGASKYPFNVFIVDPITGHYNVSFLLRKIDIRIKVLDENDNPPVFAKSQQGSVKELSPAGTSVMKIIATDADEPGNVNSKIFYSLVSQRPSDDLFQVAGDGTLYVKQPFLDREKTDEYTLIVKGQDLDGKPGGNTATSTVTVKVQDVNDNLPTLEKEGYEGDIQENTQNVEVMRIKAQDLDLEATDNWEAVFDIVKGNEAGYFSISTDPVTNEGILMLDKAVNYEDVKDLQLGLIVKNKAPIYSSTDITRYKTYPIKINVKNVPEGPSFSPKIKAIPISEGETTININDVIAHYPAIDEDTGKPAENVKYAKGLDPDNWLTIDPLTAEIKLNKMPDRESPYLVNGTYIAKVLCITDDLAGKTVTGTVAIQVEDFNDHCPTLSSELKTMCTPQDHVTVTATDEDASPNGAPFDFEIIPEGTQGKWRTEHNNDTSAILRLMENMWPGLYEVEVLVQDQQGKACPDPQKVKVQVCTCEDGIRCGKLGTKGQPSKGAELGPAAIGLLFLGLLLLALIPLLLLLCQCGGAGGLPGGFAEMPFDTKSHLINYHTEGQGENTVRRRGSSLCFFTICQGSPTPGPKWATVKKSVLLIYFIQKESSHISLLLSFKDNLRFSFLSLYFNCSMFLLIQKMANGGENLAVKDNLLVYDYEGQGSTAGSVGCCSLLESENDLQFLDDLGPKFKKLAQVCQAPVIPPQMPALPQLQPSVTKKEQTVIKETSQQSQMVKERVTTERGEMVNSGQVVLLQQQQQPVYYTTTPVMQPMHYIVQPQMSNTVLLAEAPAANMQGMVLVNSGQTAPAQGMVIQGQTMMSGGQYPGHGMVLVEGGGVQALGTNLIRAGNLSGSQAMVVVEDKVPAGSVKVLKEGQTTFIRGGTLPSTSQRVMVVGGTAGSGGQLVQEVGDLSRLRDLSGSQKVLYSKGSTTMGSQSNLVGSTATVVTTKPSTRKKVVHETREVVREKRVI</sequence>
<reference evidence="16" key="2">
    <citation type="submission" date="2025-08" db="UniProtKB">
        <authorList>
            <consortium name="Ensembl"/>
        </authorList>
    </citation>
    <scope>IDENTIFICATION</scope>
</reference>
<dbReference type="PROSITE" id="PS00232">
    <property type="entry name" value="CADHERIN_1"/>
    <property type="match status" value="2"/>
</dbReference>
<dbReference type="FunFam" id="2.60.40.60:FF:000031">
    <property type="entry name" value="Cadherin 3"/>
    <property type="match status" value="1"/>
</dbReference>
<dbReference type="Proteomes" id="UP000265120">
    <property type="component" value="Chromosome 2"/>
</dbReference>
<dbReference type="CDD" id="cd11304">
    <property type="entry name" value="Cadherin_repeat"/>
    <property type="match status" value="2"/>
</dbReference>
<dbReference type="InterPro" id="IPR009122">
    <property type="entry name" value="Desmosomal_cadherin"/>
</dbReference>
<dbReference type="InterPro" id="IPR000233">
    <property type="entry name" value="Cadherin_Y-type_LIR"/>
</dbReference>
<dbReference type="Gene3D" id="4.10.900.10">
    <property type="entry name" value="TCF3-CBD (Catenin binding domain)"/>
    <property type="match status" value="1"/>
</dbReference>
<keyword evidence="11" id="KW-0325">Glycoprotein</keyword>
<keyword evidence="2" id="KW-1003">Cell membrane</keyword>
<dbReference type="FunFam" id="2.60.40.60:FF:000074">
    <property type="entry name" value="Desmoglein 4"/>
    <property type="match status" value="1"/>
</dbReference>
<evidence type="ECO:0000256" key="6">
    <source>
        <dbReference type="ARBA" id="ARBA00022837"/>
    </source>
</evidence>
<evidence type="ECO:0000256" key="13">
    <source>
        <dbReference type="RuleBase" id="RU003318"/>
    </source>
</evidence>
<keyword evidence="7 13" id="KW-0130">Cell adhesion</keyword>
<feature type="domain" description="Cadherin" evidence="15">
    <location>
        <begin position="301"/>
        <end position="412"/>
    </location>
</feature>
<evidence type="ECO:0000256" key="8">
    <source>
        <dbReference type="ARBA" id="ARBA00022949"/>
    </source>
</evidence>
<dbReference type="OMA" id="FHSEFET"/>
<evidence type="ECO:0000256" key="14">
    <source>
        <dbReference type="RuleBase" id="RU004358"/>
    </source>
</evidence>
<organism evidence="16 17">
    <name type="scientific">Cynoglossus semilaevis</name>
    <name type="common">Tongue sole</name>
    <dbReference type="NCBI Taxonomy" id="244447"/>
    <lineage>
        <taxon>Eukaryota</taxon>
        <taxon>Metazoa</taxon>
        <taxon>Chordata</taxon>
        <taxon>Craniata</taxon>
        <taxon>Vertebrata</taxon>
        <taxon>Euteleostomi</taxon>
        <taxon>Actinopterygii</taxon>
        <taxon>Neopterygii</taxon>
        <taxon>Teleostei</taxon>
        <taxon>Neoteleostei</taxon>
        <taxon>Acanthomorphata</taxon>
        <taxon>Carangaria</taxon>
        <taxon>Pleuronectiformes</taxon>
        <taxon>Pleuronectoidei</taxon>
        <taxon>Cynoglossidae</taxon>
        <taxon>Cynoglossinae</taxon>
        <taxon>Cynoglossus</taxon>
    </lineage>
</organism>
<dbReference type="InterPro" id="IPR050971">
    <property type="entry name" value="Cadherin-domain_protein"/>
</dbReference>
<dbReference type="InterPro" id="IPR020894">
    <property type="entry name" value="Cadherin_CS"/>
</dbReference>
<evidence type="ECO:0000313" key="16">
    <source>
        <dbReference type="Ensembl" id="ENSCSEP00000003309.1"/>
    </source>
</evidence>
<dbReference type="InterPro" id="IPR002126">
    <property type="entry name" value="Cadherin-like_dom"/>
</dbReference>
<name>A0A3P8UN84_CYNSE</name>
<dbReference type="GO" id="GO:0045216">
    <property type="term" value="P:cell-cell junction organization"/>
    <property type="evidence" value="ECO:0007669"/>
    <property type="project" value="UniProtKB-ARBA"/>
</dbReference>
<keyword evidence="5" id="KW-0677">Repeat</keyword>
<dbReference type="Pfam" id="PF00028">
    <property type="entry name" value="Cadherin"/>
    <property type="match status" value="2"/>
</dbReference>
<dbReference type="SUPFAM" id="SSF49313">
    <property type="entry name" value="Cadherin-like"/>
    <property type="match status" value="4"/>
</dbReference>
<evidence type="ECO:0000256" key="2">
    <source>
        <dbReference type="ARBA" id="ARBA00022475"/>
    </source>
</evidence>
<dbReference type="InterPro" id="IPR015919">
    <property type="entry name" value="Cadherin-like_sf"/>
</dbReference>
<dbReference type="FunFam" id="2.60.40.60:FF:000083">
    <property type="entry name" value="Desmoglein 1"/>
    <property type="match status" value="1"/>
</dbReference>
<evidence type="ECO:0000256" key="1">
    <source>
        <dbReference type="ARBA" id="ARBA00004568"/>
    </source>
</evidence>